<keyword evidence="2" id="KW-0808">Transferase</keyword>
<gene>
    <name evidence="2" type="primary">mlcH</name>
    <name evidence="2" type="ORF">Hypma_001653</name>
</gene>
<dbReference type="AlphaFoldDB" id="A0A369J516"/>
<dbReference type="EMBL" id="LUEZ02000113">
    <property type="protein sequence ID" value="RDB17129.1"/>
    <property type="molecule type" value="Genomic_DNA"/>
</dbReference>
<evidence type="ECO:0000259" key="1">
    <source>
        <dbReference type="Pfam" id="PF00144"/>
    </source>
</evidence>
<dbReference type="Gene3D" id="3.40.710.10">
    <property type="entry name" value="DD-peptidase/beta-lactamase superfamily"/>
    <property type="match status" value="1"/>
</dbReference>
<proteinExistence type="predicted"/>
<protein>
    <submittedName>
        <fullName evidence="2">Acyltransferase mlcH</fullName>
    </submittedName>
</protein>
<feature type="domain" description="Beta-lactamase-related" evidence="1">
    <location>
        <begin position="13"/>
        <end position="392"/>
    </location>
</feature>
<name>A0A369J516_HYPMA</name>
<dbReference type="InterPro" id="IPR050789">
    <property type="entry name" value="Diverse_Enzym_Activities"/>
</dbReference>
<dbReference type="OrthoDB" id="428260at2759"/>
<dbReference type="Pfam" id="PF00144">
    <property type="entry name" value="Beta-lactamase"/>
    <property type="match status" value="1"/>
</dbReference>
<keyword evidence="3" id="KW-1185">Reference proteome</keyword>
<comment type="caution">
    <text evidence="2">The sequence shown here is derived from an EMBL/GenBank/DDBJ whole genome shotgun (WGS) entry which is preliminary data.</text>
</comment>
<evidence type="ECO:0000313" key="3">
    <source>
        <dbReference type="Proteomes" id="UP000076154"/>
    </source>
</evidence>
<sequence length="409" mass="44838">MAVLSDQTKQHIQNILTNAVESGRTPGLVFGASSAEKELLFAHAGPRVFGDSSSGPLSSESVFWICSQTKMIVSIATFQLIEAGKIGFDTLAKDILPELANPIVLSSNSTPDEPNFRPAKGDIKIRHLLNHSSGLFYDSEKGRASIYHLNASYLAKHDKQNPVPHFCSMIRGSYPSQPLKFEPGTSFAYSYAADFLGFIVERITGQSLEEYLKEHVFLPLGITSASFYLTPELQKDSVGFSFRGPDGTIAPWADQVPLMVRDPAQVHLHLGGTGLYCSMKDYLTLLRHLLQVHAGFAVNPLISSSSLRTFFEPTLTPEGERALGEALQATGYSGTDCQWSTALCLNTANVPGKRRKGSGWWYGWAGTYYMLDPETGIALVLGSQSLPRRDPEVFKIWAELEEAFYGGLS</sequence>
<dbReference type="SUPFAM" id="SSF56601">
    <property type="entry name" value="beta-lactamase/transpeptidase-like"/>
    <property type="match status" value="1"/>
</dbReference>
<dbReference type="STRING" id="39966.A0A369J516"/>
<organism evidence="2 3">
    <name type="scientific">Hypsizygus marmoreus</name>
    <name type="common">White beech mushroom</name>
    <name type="synonym">Agaricus marmoreus</name>
    <dbReference type="NCBI Taxonomy" id="39966"/>
    <lineage>
        <taxon>Eukaryota</taxon>
        <taxon>Fungi</taxon>
        <taxon>Dikarya</taxon>
        <taxon>Basidiomycota</taxon>
        <taxon>Agaricomycotina</taxon>
        <taxon>Agaricomycetes</taxon>
        <taxon>Agaricomycetidae</taxon>
        <taxon>Agaricales</taxon>
        <taxon>Tricholomatineae</taxon>
        <taxon>Lyophyllaceae</taxon>
        <taxon>Hypsizygus</taxon>
    </lineage>
</organism>
<accession>A0A369J516</accession>
<dbReference type="InterPro" id="IPR012338">
    <property type="entry name" value="Beta-lactam/transpept-like"/>
</dbReference>
<dbReference type="PANTHER" id="PTHR43283:SF3">
    <property type="entry name" value="BETA-LACTAMASE FAMILY PROTEIN (AFU_ORTHOLOGUE AFUA_5G07500)"/>
    <property type="match status" value="1"/>
</dbReference>
<dbReference type="InParanoid" id="A0A369J516"/>
<dbReference type="InterPro" id="IPR001466">
    <property type="entry name" value="Beta-lactam-related"/>
</dbReference>
<dbReference type="Proteomes" id="UP000076154">
    <property type="component" value="Unassembled WGS sequence"/>
</dbReference>
<evidence type="ECO:0000313" key="2">
    <source>
        <dbReference type="EMBL" id="RDB17129.1"/>
    </source>
</evidence>
<dbReference type="GO" id="GO:0016746">
    <property type="term" value="F:acyltransferase activity"/>
    <property type="evidence" value="ECO:0007669"/>
    <property type="project" value="UniProtKB-KW"/>
</dbReference>
<keyword evidence="2" id="KW-0012">Acyltransferase</keyword>
<dbReference type="PANTHER" id="PTHR43283">
    <property type="entry name" value="BETA-LACTAMASE-RELATED"/>
    <property type="match status" value="1"/>
</dbReference>
<reference evidence="2" key="1">
    <citation type="submission" date="2018-04" db="EMBL/GenBank/DDBJ databases">
        <title>Whole genome sequencing of Hypsizygus marmoreus.</title>
        <authorList>
            <person name="Choi I.-G."/>
            <person name="Min B."/>
            <person name="Kim J.-G."/>
            <person name="Kim S."/>
            <person name="Oh Y.-L."/>
            <person name="Kong W.-S."/>
            <person name="Park H."/>
            <person name="Jeong J."/>
            <person name="Song E.-S."/>
        </authorList>
    </citation>
    <scope>NUCLEOTIDE SEQUENCE [LARGE SCALE GENOMIC DNA]</scope>
    <source>
        <strain evidence="2">51987-8</strain>
    </source>
</reference>